<dbReference type="InterPro" id="IPR035466">
    <property type="entry name" value="GlmS/AgaS_SIS"/>
</dbReference>
<dbReference type="Proteomes" id="UP000234329">
    <property type="component" value="Unassembled WGS sequence"/>
</dbReference>
<dbReference type="Pfam" id="PF13522">
    <property type="entry name" value="GATase_6"/>
    <property type="match status" value="1"/>
</dbReference>
<dbReference type="CDD" id="cd05008">
    <property type="entry name" value="SIS_GlmS_GlmD_1"/>
    <property type="match status" value="1"/>
</dbReference>
<gene>
    <name evidence="10" type="primary">glmS</name>
    <name evidence="13" type="ORF">B1757_14540</name>
</gene>
<dbReference type="SUPFAM" id="SSF53697">
    <property type="entry name" value="SIS domain"/>
    <property type="match status" value="1"/>
</dbReference>
<dbReference type="HAMAP" id="MF_00164">
    <property type="entry name" value="GlmS"/>
    <property type="match status" value="1"/>
</dbReference>
<dbReference type="SUPFAM" id="SSF56235">
    <property type="entry name" value="N-terminal nucleophile aminohydrolases (Ntn hydrolases)"/>
    <property type="match status" value="1"/>
</dbReference>
<feature type="domain" description="Glutamine amidotransferase type-2" evidence="11">
    <location>
        <begin position="2"/>
        <end position="223"/>
    </location>
</feature>
<dbReference type="RefSeq" id="WP_101539014.1">
    <property type="nucleotide sequence ID" value="NZ_MXAV01000056.1"/>
</dbReference>
<comment type="catalytic activity">
    <reaction evidence="1 10">
        <text>D-fructose 6-phosphate + L-glutamine = D-glucosamine 6-phosphate + L-glutamate</text>
        <dbReference type="Rhea" id="RHEA:13237"/>
        <dbReference type="ChEBI" id="CHEBI:29985"/>
        <dbReference type="ChEBI" id="CHEBI:58359"/>
        <dbReference type="ChEBI" id="CHEBI:58725"/>
        <dbReference type="ChEBI" id="CHEBI:61527"/>
        <dbReference type="EC" id="2.6.1.16"/>
    </reaction>
</comment>
<reference evidence="13 14" key="1">
    <citation type="submission" date="2017-03" db="EMBL/GenBank/DDBJ databases">
        <title>Draft genime sequence of the acidophilic sulfur-oxidizing bacterium Acidithiobacillus sp. SH, isolated from seawater.</title>
        <authorList>
            <person name="Sharmin S."/>
            <person name="Tokuhisa M."/>
            <person name="Kanao T."/>
            <person name="Kamimura K."/>
        </authorList>
    </citation>
    <scope>NUCLEOTIDE SEQUENCE [LARGE SCALE GENOMIC DNA]</scope>
    <source>
        <strain evidence="13 14">SH</strain>
    </source>
</reference>
<evidence type="ECO:0000259" key="12">
    <source>
        <dbReference type="PROSITE" id="PS51464"/>
    </source>
</evidence>
<dbReference type="InterPro" id="IPR001347">
    <property type="entry name" value="SIS_dom"/>
</dbReference>
<keyword evidence="7 10" id="KW-0808">Transferase</keyword>
<dbReference type="InParanoid" id="A0A2I1DI64"/>
<dbReference type="NCBIfam" id="TIGR01135">
    <property type="entry name" value="glmS"/>
    <property type="match status" value="1"/>
</dbReference>
<dbReference type="GO" id="GO:0006047">
    <property type="term" value="P:UDP-N-acetylglucosamine metabolic process"/>
    <property type="evidence" value="ECO:0007669"/>
    <property type="project" value="TreeGrafter"/>
</dbReference>
<dbReference type="GO" id="GO:0006002">
    <property type="term" value="P:fructose 6-phosphate metabolic process"/>
    <property type="evidence" value="ECO:0007669"/>
    <property type="project" value="TreeGrafter"/>
</dbReference>
<dbReference type="CDD" id="cd00714">
    <property type="entry name" value="GFAT"/>
    <property type="match status" value="1"/>
</dbReference>
<dbReference type="GO" id="GO:0006487">
    <property type="term" value="P:protein N-linked glycosylation"/>
    <property type="evidence" value="ECO:0007669"/>
    <property type="project" value="TreeGrafter"/>
</dbReference>
<dbReference type="Gene3D" id="3.40.50.10490">
    <property type="entry name" value="Glucose-6-phosphate isomerase like protein, domain 1"/>
    <property type="match status" value="2"/>
</dbReference>
<dbReference type="CDD" id="cd05009">
    <property type="entry name" value="SIS_GlmS_GlmD_2"/>
    <property type="match status" value="1"/>
</dbReference>
<organism evidence="13 14">
    <name type="scientific">Acidithiobacillus marinus</name>
    <dbReference type="NCBI Taxonomy" id="187490"/>
    <lineage>
        <taxon>Bacteria</taxon>
        <taxon>Pseudomonadati</taxon>
        <taxon>Pseudomonadota</taxon>
        <taxon>Acidithiobacillia</taxon>
        <taxon>Acidithiobacillales</taxon>
        <taxon>Acidithiobacillaceae</taxon>
        <taxon>Acidithiobacillus</taxon>
    </lineage>
</organism>
<keyword evidence="5 10" id="KW-0963">Cytoplasm</keyword>
<evidence type="ECO:0000256" key="5">
    <source>
        <dbReference type="ARBA" id="ARBA00022490"/>
    </source>
</evidence>
<comment type="subunit">
    <text evidence="10">Homodimer.</text>
</comment>
<feature type="domain" description="SIS" evidence="12">
    <location>
        <begin position="291"/>
        <end position="431"/>
    </location>
</feature>
<dbReference type="GO" id="GO:0097367">
    <property type="term" value="F:carbohydrate derivative binding"/>
    <property type="evidence" value="ECO:0007669"/>
    <property type="project" value="InterPro"/>
</dbReference>
<dbReference type="InterPro" id="IPR029055">
    <property type="entry name" value="Ntn_hydrolases_N"/>
</dbReference>
<evidence type="ECO:0000259" key="11">
    <source>
        <dbReference type="PROSITE" id="PS51278"/>
    </source>
</evidence>
<feature type="active site" description="For Fru-6P isomerization activity" evidence="10">
    <location>
        <position position="610"/>
    </location>
</feature>
<name>A0A2I1DI64_9PROT</name>
<dbReference type="OrthoDB" id="5287359at2"/>
<dbReference type="EC" id="2.6.1.16" evidence="3 10"/>
<evidence type="ECO:0000313" key="13">
    <source>
        <dbReference type="EMBL" id="PKY09566.1"/>
    </source>
</evidence>
<evidence type="ECO:0000256" key="6">
    <source>
        <dbReference type="ARBA" id="ARBA00022576"/>
    </source>
</evidence>
<dbReference type="GO" id="GO:0004360">
    <property type="term" value="F:glutamine-fructose-6-phosphate transaminase (isomerizing) activity"/>
    <property type="evidence" value="ECO:0007669"/>
    <property type="project" value="UniProtKB-UniRule"/>
</dbReference>
<dbReference type="GO" id="GO:0005829">
    <property type="term" value="C:cytosol"/>
    <property type="evidence" value="ECO:0007669"/>
    <property type="project" value="TreeGrafter"/>
</dbReference>
<dbReference type="GO" id="GO:0005975">
    <property type="term" value="P:carbohydrate metabolic process"/>
    <property type="evidence" value="ECO:0007669"/>
    <property type="project" value="UniProtKB-UniRule"/>
</dbReference>
<dbReference type="InterPro" id="IPR005855">
    <property type="entry name" value="GFAT"/>
</dbReference>
<keyword evidence="8" id="KW-0677">Repeat</keyword>
<evidence type="ECO:0000256" key="1">
    <source>
        <dbReference type="ARBA" id="ARBA00001031"/>
    </source>
</evidence>
<evidence type="ECO:0000256" key="3">
    <source>
        <dbReference type="ARBA" id="ARBA00012916"/>
    </source>
</evidence>
<dbReference type="PANTHER" id="PTHR10937">
    <property type="entry name" value="GLUCOSAMINE--FRUCTOSE-6-PHOSPHATE AMINOTRANSFERASE, ISOMERIZING"/>
    <property type="match status" value="1"/>
</dbReference>
<feature type="active site" description="Nucleophile; for GATase activity" evidence="10">
    <location>
        <position position="2"/>
    </location>
</feature>
<dbReference type="InterPro" id="IPR035490">
    <property type="entry name" value="GlmS/FrlB_SIS"/>
</dbReference>
<dbReference type="EMBL" id="MXAV01000056">
    <property type="protein sequence ID" value="PKY09566.1"/>
    <property type="molecule type" value="Genomic_DNA"/>
</dbReference>
<keyword evidence="9" id="KW-0315">Glutamine amidotransferase</keyword>
<dbReference type="FunFam" id="3.40.50.10490:FF:000002">
    <property type="entry name" value="Glutamine--fructose-6-phosphate aminotransferase [isomerizing]"/>
    <property type="match status" value="1"/>
</dbReference>
<dbReference type="NCBIfam" id="NF001484">
    <property type="entry name" value="PRK00331.1"/>
    <property type="match status" value="1"/>
</dbReference>
<dbReference type="InterPro" id="IPR046348">
    <property type="entry name" value="SIS_dom_sf"/>
</dbReference>
<dbReference type="GO" id="GO:0046349">
    <property type="term" value="P:amino sugar biosynthetic process"/>
    <property type="evidence" value="ECO:0007669"/>
    <property type="project" value="UniProtKB-ARBA"/>
</dbReference>
<evidence type="ECO:0000256" key="10">
    <source>
        <dbReference type="HAMAP-Rule" id="MF_00164"/>
    </source>
</evidence>
<dbReference type="PROSITE" id="PS51278">
    <property type="entry name" value="GATASE_TYPE_2"/>
    <property type="match status" value="1"/>
</dbReference>
<accession>A0A2I1DI64</accession>
<dbReference type="AlphaFoldDB" id="A0A2I1DI64"/>
<evidence type="ECO:0000256" key="2">
    <source>
        <dbReference type="ARBA" id="ARBA00004496"/>
    </source>
</evidence>
<dbReference type="Pfam" id="PF01380">
    <property type="entry name" value="SIS"/>
    <property type="match status" value="2"/>
</dbReference>
<dbReference type="FunCoup" id="A0A2I1DI64">
    <property type="interactions" value="426"/>
</dbReference>
<dbReference type="PROSITE" id="PS51464">
    <property type="entry name" value="SIS"/>
    <property type="match status" value="2"/>
</dbReference>
<keyword evidence="6 10" id="KW-0032">Aminotransferase</keyword>
<sequence length="615" mass="66809">MCGIVGGVSQTDLVPMILEGLRRLEYRGYDSAGLAMLQALPGQLPTLERVRSVGRVAELTAAAEARAIQGLLGIGHTRWATHGGVAECNAHPMISQEHIAVVHNGIIENFHALRQRLEQAGYVFTSETDTEVIAHLVHFYRQSAPDLLTAVRQTVAELQGAYAIAVLSRTDPEQLCVARMGCPLLLGIADDGHYFASDVAALLPVTRRVLYLEDGDVALLERDSLVITDQAGLPQHRAEHWSELSAAAVDLGPYRHFMQKEIHEQPRALADTLEGALNSQLNLTDLWGTQAPEIFKDVDSVLFLASGTSHYATLVGRQWLESIAGIPAQTELGHEYRYRDSIPNPRQLIVTLSQSGETLDTFEALKRAKELGHEYTLSICNVAESAIPRASALRFLTRAGPEIGVASTKAFTTQLAALYLLAISLAKAQGRLDADAQAGHLDALRQLPGSVQHALNLEPQIQGWAARFAGKEHALFLGRGLHYPIALEGALKLKEISYIHAEAYPAGELKHGPLALVDSNMPVVVIAPNDRLLEKVAANMQEVHARGGELYVFTDADSHFSASEGIHVLRLPRHTGLLSPVVHVIPVQLLAYHAALVKGTDVDRPRNLAKAVTVE</sequence>
<feature type="domain" description="SIS" evidence="12">
    <location>
        <begin position="464"/>
        <end position="605"/>
    </location>
</feature>
<feature type="initiator methionine" description="Removed" evidence="10">
    <location>
        <position position="1"/>
    </location>
</feature>
<dbReference type="PANTHER" id="PTHR10937:SF0">
    <property type="entry name" value="GLUTAMINE--FRUCTOSE-6-PHOSPHATE TRANSAMINASE (ISOMERIZING)"/>
    <property type="match status" value="1"/>
</dbReference>
<evidence type="ECO:0000313" key="14">
    <source>
        <dbReference type="Proteomes" id="UP000234329"/>
    </source>
</evidence>
<dbReference type="InterPro" id="IPR047084">
    <property type="entry name" value="GFAT_N"/>
</dbReference>
<comment type="function">
    <text evidence="10">Catalyzes the first step in hexosamine metabolism, converting fructose-6P into glucosamine-6P using glutamine as a nitrogen source.</text>
</comment>
<dbReference type="FunFam" id="3.40.50.10490:FF:000001">
    <property type="entry name" value="Glutamine--fructose-6-phosphate aminotransferase [isomerizing]"/>
    <property type="match status" value="1"/>
</dbReference>
<comment type="subcellular location">
    <subcellularLocation>
        <location evidence="2 10">Cytoplasm</location>
    </subcellularLocation>
</comment>
<evidence type="ECO:0000256" key="4">
    <source>
        <dbReference type="ARBA" id="ARBA00016090"/>
    </source>
</evidence>
<dbReference type="FunFam" id="3.60.20.10:FF:000006">
    <property type="entry name" value="Glutamine--fructose-6-phosphate aminotransferase [isomerizing]"/>
    <property type="match status" value="1"/>
</dbReference>
<dbReference type="InterPro" id="IPR017932">
    <property type="entry name" value="GATase_2_dom"/>
</dbReference>
<protein>
    <recommendedName>
        <fullName evidence="4 10">Glutamine--fructose-6-phosphate aminotransferase [isomerizing]</fullName>
        <ecNumber evidence="3 10">2.6.1.16</ecNumber>
    </recommendedName>
    <alternativeName>
        <fullName evidence="10">D-fructose-6-phosphate amidotransferase</fullName>
    </alternativeName>
    <alternativeName>
        <fullName evidence="10">GFAT</fullName>
    </alternativeName>
    <alternativeName>
        <fullName evidence="10">Glucosamine-6-phosphate synthase</fullName>
    </alternativeName>
    <alternativeName>
        <fullName evidence="10">Hexosephosphate aminotransferase</fullName>
    </alternativeName>
    <alternativeName>
        <fullName evidence="10">L-glutamine--D-fructose-6-phosphate amidotransferase</fullName>
    </alternativeName>
</protein>
<proteinExistence type="inferred from homology"/>
<dbReference type="Gene3D" id="3.60.20.10">
    <property type="entry name" value="Glutamine Phosphoribosylpyrophosphate, subunit 1, domain 1"/>
    <property type="match status" value="1"/>
</dbReference>
<evidence type="ECO:0000256" key="7">
    <source>
        <dbReference type="ARBA" id="ARBA00022679"/>
    </source>
</evidence>
<keyword evidence="14" id="KW-1185">Reference proteome</keyword>
<evidence type="ECO:0000256" key="8">
    <source>
        <dbReference type="ARBA" id="ARBA00022737"/>
    </source>
</evidence>
<comment type="caution">
    <text evidence="13">The sequence shown here is derived from an EMBL/GenBank/DDBJ whole genome shotgun (WGS) entry which is preliminary data.</text>
</comment>
<evidence type="ECO:0000256" key="9">
    <source>
        <dbReference type="ARBA" id="ARBA00022962"/>
    </source>
</evidence>